<dbReference type="EMBL" id="CACRXK020000626">
    <property type="protein sequence ID" value="CAB3983546.1"/>
    <property type="molecule type" value="Genomic_DNA"/>
</dbReference>
<comment type="caution">
    <text evidence="3">The sequence shown here is derived from an EMBL/GenBank/DDBJ whole genome shotgun (WGS) entry which is preliminary data.</text>
</comment>
<evidence type="ECO:0000256" key="2">
    <source>
        <dbReference type="PROSITE-ProRule" id="PRU00104"/>
    </source>
</evidence>
<evidence type="ECO:0000313" key="4">
    <source>
        <dbReference type="Proteomes" id="UP001152795"/>
    </source>
</evidence>
<dbReference type="Proteomes" id="UP001152795">
    <property type="component" value="Unassembled WGS sequence"/>
</dbReference>
<dbReference type="PROSITE" id="PS50237">
    <property type="entry name" value="HECT"/>
    <property type="match status" value="1"/>
</dbReference>
<dbReference type="InterPro" id="IPR035983">
    <property type="entry name" value="Hect_E3_ubiquitin_ligase"/>
</dbReference>
<dbReference type="InterPro" id="IPR000569">
    <property type="entry name" value="HECT_dom"/>
</dbReference>
<dbReference type="SUPFAM" id="SSF56204">
    <property type="entry name" value="Hect, E3 ligase catalytic domain"/>
    <property type="match status" value="1"/>
</dbReference>
<dbReference type="Gene3D" id="3.90.1750.10">
    <property type="entry name" value="Hect, E3 ligase catalytic domains"/>
    <property type="match status" value="1"/>
</dbReference>
<proteinExistence type="predicted"/>
<comment type="caution">
    <text evidence="2">Lacks conserved residue(s) required for the propagation of feature annotation.</text>
</comment>
<dbReference type="OrthoDB" id="5984536at2759"/>
<evidence type="ECO:0000256" key="1">
    <source>
        <dbReference type="ARBA" id="ARBA00022786"/>
    </source>
</evidence>
<dbReference type="GO" id="GO:0016874">
    <property type="term" value="F:ligase activity"/>
    <property type="evidence" value="ECO:0007669"/>
    <property type="project" value="UniProtKB-KW"/>
</dbReference>
<dbReference type="AlphaFoldDB" id="A0A7D9DE36"/>
<accession>A0A7D9DE36</accession>
<sequence>MNVAFDPETPLHITFIDKPAIDGGGLLRQFFTDLFSCIIEGKPMSLFLGECGRNCPTHSPQGVFLGMIEIVGKIIAHSLVQGSCYYYLATGDMIGAMAYCNPWDIPDVITRQWILWLIDANSESDMADIATNDQFLDVLSSCGDTSVPKVNILICQ</sequence>
<keyword evidence="1 2" id="KW-0833">Ubl conjugation pathway</keyword>
<organism evidence="3 4">
    <name type="scientific">Paramuricea clavata</name>
    <name type="common">Red gorgonian</name>
    <name type="synonym">Violescent sea-whip</name>
    <dbReference type="NCBI Taxonomy" id="317549"/>
    <lineage>
        <taxon>Eukaryota</taxon>
        <taxon>Metazoa</taxon>
        <taxon>Cnidaria</taxon>
        <taxon>Anthozoa</taxon>
        <taxon>Octocorallia</taxon>
        <taxon>Malacalcyonacea</taxon>
        <taxon>Plexauridae</taxon>
        <taxon>Paramuricea</taxon>
    </lineage>
</organism>
<name>A0A7D9DE36_PARCT</name>
<dbReference type="GO" id="GO:0004842">
    <property type="term" value="F:ubiquitin-protein transferase activity"/>
    <property type="evidence" value="ECO:0007669"/>
    <property type="project" value="InterPro"/>
</dbReference>
<keyword evidence="3" id="KW-0436">Ligase</keyword>
<gene>
    <name evidence="3" type="ORF">PACLA_8A014525</name>
</gene>
<protein>
    <submittedName>
        <fullName evidence="3">G2 M phase-specific E3 ubiquitin- ligase-like</fullName>
    </submittedName>
</protein>
<evidence type="ECO:0000313" key="3">
    <source>
        <dbReference type="EMBL" id="CAB3983546.1"/>
    </source>
</evidence>
<reference evidence="3" key="1">
    <citation type="submission" date="2020-04" db="EMBL/GenBank/DDBJ databases">
        <authorList>
            <person name="Alioto T."/>
            <person name="Alioto T."/>
            <person name="Gomez Garrido J."/>
        </authorList>
    </citation>
    <scope>NUCLEOTIDE SEQUENCE</scope>
    <source>
        <strain evidence="3">A484AB</strain>
    </source>
</reference>
<keyword evidence="4" id="KW-1185">Reference proteome</keyword>